<dbReference type="GO" id="GO:0071164">
    <property type="term" value="F:RNA cap trimethylguanosine synthase activity"/>
    <property type="evidence" value="ECO:0007669"/>
    <property type="project" value="TreeGrafter"/>
</dbReference>
<proteinExistence type="predicted"/>
<dbReference type="RefSeq" id="WP_204025199.1">
    <property type="nucleotide sequence ID" value="NZ_BOOW01000016.1"/>
</dbReference>
<dbReference type="InterPro" id="IPR019012">
    <property type="entry name" value="RNA_cap_Gua-N2-MeTrfase"/>
</dbReference>
<evidence type="ECO:0000313" key="1">
    <source>
        <dbReference type="EMBL" id="GII92393.1"/>
    </source>
</evidence>
<evidence type="ECO:0000313" key="2">
    <source>
        <dbReference type="Proteomes" id="UP000606172"/>
    </source>
</evidence>
<dbReference type="SUPFAM" id="SSF53335">
    <property type="entry name" value="S-adenosyl-L-methionine-dependent methyltransferases"/>
    <property type="match status" value="1"/>
</dbReference>
<evidence type="ECO:0008006" key="3">
    <source>
        <dbReference type="Google" id="ProtNLM"/>
    </source>
</evidence>
<dbReference type="EMBL" id="BOOW01000016">
    <property type="protein sequence ID" value="GII92393.1"/>
    <property type="molecule type" value="Genomic_DNA"/>
</dbReference>
<dbReference type="InterPro" id="IPR029063">
    <property type="entry name" value="SAM-dependent_MTases_sf"/>
</dbReference>
<organism evidence="1 2">
    <name type="scientific">Sinosporangium siamense</name>
    <dbReference type="NCBI Taxonomy" id="1367973"/>
    <lineage>
        <taxon>Bacteria</taxon>
        <taxon>Bacillati</taxon>
        <taxon>Actinomycetota</taxon>
        <taxon>Actinomycetes</taxon>
        <taxon>Streptosporangiales</taxon>
        <taxon>Streptosporangiaceae</taxon>
        <taxon>Sinosporangium</taxon>
    </lineage>
</organism>
<sequence length="211" mass="23506">MDDATSSPFGPSLQKYWNRRYEYFSRFDEGIRTDAEGLYSVMPEDAALAVAKAVRGAVVLDGFAGIGGSSIGFARAGKRVIAVDVDGDRLRMAEENSKIYGVADRIEFVVGDFMDVVQSARAAVDAVYLDPPWGGPAYKGQDRFLLASFLPDGGRLLSLTLPRFDEVLLRVPENFDLTELESFGHRYTMFDNVSYGRLISRTVSYTRWDRT</sequence>
<reference evidence="1" key="1">
    <citation type="submission" date="2021-01" db="EMBL/GenBank/DDBJ databases">
        <title>Whole genome shotgun sequence of Sinosporangium siamense NBRC 109515.</title>
        <authorList>
            <person name="Komaki H."/>
            <person name="Tamura T."/>
        </authorList>
    </citation>
    <scope>NUCLEOTIDE SEQUENCE</scope>
    <source>
        <strain evidence="1">NBRC 109515</strain>
    </source>
</reference>
<name>A0A919REY9_9ACTN</name>
<dbReference type="PANTHER" id="PTHR14741">
    <property type="entry name" value="S-ADENOSYLMETHIONINE-DEPENDENT METHYLTRANSFERASE RELATED"/>
    <property type="match status" value="1"/>
</dbReference>
<accession>A0A919REY9</accession>
<dbReference type="Gene3D" id="3.40.50.150">
    <property type="entry name" value="Vaccinia Virus protein VP39"/>
    <property type="match status" value="1"/>
</dbReference>
<gene>
    <name evidence="1" type="ORF">Ssi02_26240</name>
</gene>
<keyword evidence="2" id="KW-1185">Reference proteome</keyword>
<protein>
    <recommendedName>
        <fullName evidence="3">Methyltransferase</fullName>
    </recommendedName>
</protein>
<dbReference type="Proteomes" id="UP000606172">
    <property type="component" value="Unassembled WGS sequence"/>
</dbReference>
<dbReference type="AlphaFoldDB" id="A0A919REY9"/>
<dbReference type="PANTHER" id="PTHR14741:SF32">
    <property type="entry name" value="TRIMETHYLGUANOSINE SYNTHASE"/>
    <property type="match status" value="1"/>
</dbReference>
<dbReference type="Pfam" id="PF09445">
    <property type="entry name" value="Methyltransf_15"/>
    <property type="match status" value="1"/>
</dbReference>
<comment type="caution">
    <text evidence="1">The sequence shown here is derived from an EMBL/GenBank/DDBJ whole genome shotgun (WGS) entry which is preliminary data.</text>
</comment>
<dbReference type="CDD" id="cd02440">
    <property type="entry name" value="AdoMet_MTases"/>
    <property type="match status" value="1"/>
</dbReference>